<reference evidence="2 3" key="1">
    <citation type="journal article" date="2011" name="J. Bacteriol.">
        <title>Draft genome sequence of the chemolithoheterotrophic, halophilic methylotroph Methylophaga thiooxydans DMS010.</title>
        <authorList>
            <person name="Boden R."/>
            <person name="Ferriera S."/>
            <person name="Johnson J."/>
            <person name="Kelly D.P."/>
            <person name="Murrell J.C."/>
            <person name="Schafer H."/>
        </authorList>
    </citation>
    <scope>NUCLEOTIDE SEQUENCE [LARGE SCALE GENOMIC DNA]</scope>
    <source>
        <strain evidence="2 3">DMS010</strain>
    </source>
</reference>
<name>C0N615_9GAMM</name>
<feature type="transmembrane region" description="Helical" evidence="1">
    <location>
        <begin position="173"/>
        <end position="194"/>
    </location>
</feature>
<keyword evidence="1" id="KW-1133">Transmembrane helix</keyword>
<gene>
    <name evidence="2" type="ORF">MDMS009_1395</name>
</gene>
<dbReference type="HOGENOM" id="CLU_629788_0_0_6"/>
<feature type="transmembrane region" description="Helical" evidence="1">
    <location>
        <begin position="50"/>
        <end position="68"/>
    </location>
</feature>
<evidence type="ECO:0000256" key="1">
    <source>
        <dbReference type="SAM" id="Phobius"/>
    </source>
</evidence>
<dbReference type="OrthoDB" id="346283at2"/>
<dbReference type="Proteomes" id="UP000004679">
    <property type="component" value="Unassembled WGS sequence"/>
</dbReference>
<keyword evidence="3" id="KW-1185">Reference proteome</keyword>
<dbReference type="Pfam" id="PF16872">
    <property type="entry name" value="putAbiC"/>
    <property type="match status" value="1"/>
</dbReference>
<proteinExistence type="predicted"/>
<dbReference type="AlphaFoldDB" id="C0N615"/>
<dbReference type="EMBL" id="GG657897">
    <property type="protein sequence ID" value="EEF79844.1"/>
    <property type="molecule type" value="Genomic_DNA"/>
</dbReference>
<feature type="transmembrane region" description="Helical" evidence="1">
    <location>
        <begin position="80"/>
        <end position="107"/>
    </location>
</feature>
<keyword evidence="1" id="KW-0472">Membrane</keyword>
<dbReference type="RefSeq" id="WP_008290936.1">
    <property type="nucleotide sequence ID" value="NZ_GG657897.1"/>
</dbReference>
<dbReference type="InterPro" id="IPR031709">
    <property type="entry name" value="PutAbiC"/>
</dbReference>
<feature type="transmembrane region" description="Helical" evidence="1">
    <location>
        <begin position="21"/>
        <end position="44"/>
    </location>
</feature>
<feature type="transmembrane region" description="Helical" evidence="1">
    <location>
        <begin position="206"/>
        <end position="231"/>
    </location>
</feature>
<sequence length="435" mass="50336">MERITMQEANFKKKNNLKSSAQQSLAVISGSLLSTSLVVLTAKYSNFQPFIAYSITIIFLILGLVIKNRVTKLQDMIRTLMLSFLATFLSFQVLSLVADITLRLLYWELPFQNVPSLIIDNTPHQQSLFSSLFYLLIVPTIVIWLWDRPSELKFVDEIKVPSCMKEFILKYKFFVISAFAIITYFLVTGFYYWFAGEQPMGGLANLALFGDFFGGTMNPLLSFLALIALFYTISIQSRELALSRDELRNSADALTSQNATLKKQHFDSSFFEMLKMHNSLVDDIDITFSHLHAGANRFQGRDAFDKLIDVFNRRYEGIRNQSPDISEEDKIERTYQSFYSSHNPDLGHYFRYLYNLIKYIDRNSSELNDPRMYSNLVRAQLSDDEVVILFYNCLSSLGREKFKPLVEKYALLKHLPADRLVHVDHKNFYKESAFT</sequence>
<protein>
    <submittedName>
        <fullName evidence="2">Uncharacterized protein</fullName>
    </submittedName>
</protein>
<evidence type="ECO:0000313" key="2">
    <source>
        <dbReference type="EMBL" id="EEF79844.1"/>
    </source>
</evidence>
<organism evidence="2 3">
    <name type="scientific">Methylophaga thiooxydans DMS010</name>
    <dbReference type="NCBI Taxonomy" id="637616"/>
    <lineage>
        <taxon>Bacteria</taxon>
        <taxon>Pseudomonadati</taxon>
        <taxon>Pseudomonadota</taxon>
        <taxon>Gammaproteobacteria</taxon>
        <taxon>Thiotrichales</taxon>
        <taxon>Piscirickettsiaceae</taxon>
        <taxon>Methylophaga</taxon>
    </lineage>
</organism>
<keyword evidence="1" id="KW-0812">Transmembrane</keyword>
<accession>C0N615</accession>
<feature type="transmembrane region" description="Helical" evidence="1">
    <location>
        <begin position="127"/>
        <end position="146"/>
    </location>
</feature>
<evidence type="ECO:0000313" key="3">
    <source>
        <dbReference type="Proteomes" id="UP000004679"/>
    </source>
</evidence>